<evidence type="ECO:0000313" key="2">
    <source>
        <dbReference type="Proteomes" id="UP000410492"/>
    </source>
</evidence>
<evidence type="ECO:0000313" key="1">
    <source>
        <dbReference type="EMBL" id="VEN47145.1"/>
    </source>
</evidence>
<dbReference type="Proteomes" id="UP000410492">
    <property type="component" value="Unassembled WGS sequence"/>
</dbReference>
<dbReference type="AlphaFoldDB" id="A0A653CGT3"/>
<protein>
    <submittedName>
        <fullName evidence="1">Uncharacterized protein</fullName>
    </submittedName>
</protein>
<proteinExistence type="predicted"/>
<organism evidence="1 2">
    <name type="scientific">Callosobruchus maculatus</name>
    <name type="common">Southern cowpea weevil</name>
    <name type="synonym">Pulse bruchid</name>
    <dbReference type="NCBI Taxonomy" id="64391"/>
    <lineage>
        <taxon>Eukaryota</taxon>
        <taxon>Metazoa</taxon>
        <taxon>Ecdysozoa</taxon>
        <taxon>Arthropoda</taxon>
        <taxon>Hexapoda</taxon>
        <taxon>Insecta</taxon>
        <taxon>Pterygota</taxon>
        <taxon>Neoptera</taxon>
        <taxon>Endopterygota</taxon>
        <taxon>Coleoptera</taxon>
        <taxon>Polyphaga</taxon>
        <taxon>Cucujiformia</taxon>
        <taxon>Chrysomeloidea</taxon>
        <taxon>Chrysomelidae</taxon>
        <taxon>Bruchinae</taxon>
        <taxon>Bruchini</taxon>
        <taxon>Callosobruchus</taxon>
    </lineage>
</organism>
<keyword evidence="2" id="KW-1185">Reference proteome</keyword>
<gene>
    <name evidence="1" type="ORF">CALMAC_LOCUS9005</name>
</gene>
<accession>A0A653CGT3</accession>
<name>A0A653CGT3_CALMS</name>
<dbReference type="EMBL" id="CAACVG010007805">
    <property type="protein sequence ID" value="VEN47145.1"/>
    <property type="molecule type" value="Genomic_DNA"/>
</dbReference>
<dbReference type="OrthoDB" id="6629909at2759"/>
<reference evidence="1 2" key="1">
    <citation type="submission" date="2019-01" db="EMBL/GenBank/DDBJ databases">
        <authorList>
            <person name="Sayadi A."/>
        </authorList>
    </citation>
    <scope>NUCLEOTIDE SEQUENCE [LARGE SCALE GENOMIC DNA]</scope>
</reference>
<sequence>MKQFPQKIRKLYSLQGKKSKENFKGLKICMVIFDVVREHQPNCTEKEIESYMATWLTQCTLRFNREMKKPTSTGHEETNG</sequence>